<reference evidence="1 2" key="1">
    <citation type="submission" date="2016-12" db="EMBL/GenBank/DDBJ databases">
        <authorList>
            <person name="Song W.-J."/>
            <person name="Kurnit D.M."/>
        </authorList>
    </citation>
    <scope>NUCLEOTIDE SEQUENCE [LARGE SCALE GENOMIC DNA]</scope>
    <source>
        <strain evidence="1 2">DSM 11393</strain>
    </source>
</reference>
<dbReference type="Proteomes" id="UP000186469">
    <property type="component" value="Unassembled WGS sequence"/>
</dbReference>
<dbReference type="STRING" id="1121455.SAMN02745728_00762"/>
<name>A0A1M7SCN5_9BACT</name>
<dbReference type="OrthoDB" id="5455807at2"/>
<keyword evidence="2" id="KW-1185">Reference proteome</keyword>
<organism evidence="1 2">
    <name type="scientific">Desulfovibrio litoralis DSM 11393</name>
    <dbReference type="NCBI Taxonomy" id="1121455"/>
    <lineage>
        <taxon>Bacteria</taxon>
        <taxon>Pseudomonadati</taxon>
        <taxon>Thermodesulfobacteriota</taxon>
        <taxon>Desulfovibrionia</taxon>
        <taxon>Desulfovibrionales</taxon>
        <taxon>Desulfovibrionaceae</taxon>
        <taxon>Desulfovibrio</taxon>
    </lineage>
</organism>
<dbReference type="AlphaFoldDB" id="A0A1M7SCN5"/>
<evidence type="ECO:0000313" key="1">
    <source>
        <dbReference type="EMBL" id="SHN56209.1"/>
    </source>
</evidence>
<gene>
    <name evidence="1" type="ORF">SAMN02745728_00762</name>
</gene>
<dbReference type="EMBL" id="FRDI01000003">
    <property type="protein sequence ID" value="SHN56209.1"/>
    <property type="molecule type" value="Genomic_DNA"/>
</dbReference>
<accession>A0A1M7SCN5</accession>
<dbReference type="RefSeq" id="WP_072696453.1">
    <property type="nucleotide sequence ID" value="NZ_FRDI01000003.1"/>
</dbReference>
<protein>
    <submittedName>
        <fullName evidence="1">Uncharacterized protein</fullName>
    </submittedName>
</protein>
<proteinExistence type="predicted"/>
<sequence length="120" mass="13558">MEQISLKNEFGDEVRFRGRMFSESSYYEDVSGVLTRHCLYKEESGQYVYSIVSGSAAQKSYRVYKMRIEGENCIINNGALEMNVSIDLLLSSVFNLCGIDNQDALDLRETLVESLNTASC</sequence>
<evidence type="ECO:0000313" key="2">
    <source>
        <dbReference type="Proteomes" id="UP000186469"/>
    </source>
</evidence>